<dbReference type="GO" id="GO:0005506">
    <property type="term" value="F:iron ion binding"/>
    <property type="evidence" value="ECO:0007669"/>
    <property type="project" value="InterPro"/>
</dbReference>
<dbReference type="AlphaFoldDB" id="A0AAD5SPX0"/>
<dbReference type="InterPro" id="IPR001128">
    <property type="entry name" value="Cyt_P450"/>
</dbReference>
<dbReference type="EMBL" id="JADGJH010003295">
    <property type="protein sequence ID" value="KAJ3092026.1"/>
    <property type="molecule type" value="Genomic_DNA"/>
</dbReference>
<reference evidence="2" key="1">
    <citation type="submission" date="2020-05" db="EMBL/GenBank/DDBJ databases">
        <title>Phylogenomic resolution of chytrid fungi.</title>
        <authorList>
            <person name="Stajich J.E."/>
            <person name="Amses K."/>
            <person name="Simmons R."/>
            <person name="Seto K."/>
            <person name="Myers J."/>
            <person name="Bonds A."/>
            <person name="Quandt C.A."/>
            <person name="Barry K."/>
            <person name="Liu P."/>
            <person name="Grigoriev I."/>
            <person name="Longcore J.E."/>
            <person name="James T.Y."/>
        </authorList>
    </citation>
    <scope>NUCLEOTIDE SEQUENCE</scope>
    <source>
        <strain evidence="2">JEL0513</strain>
    </source>
</reference>
<sequence>MVLPRLFDSTTIIARTNANKLTVAVTALIASSIVLYFATPRRRKGKQIPGPRGYPLIGSIVELIKFARESKTYLFIEKLEDEYGSIAYTTVLGQPLIFTKDAALIHRSLTDTVDFYRNAEFEAATFGIIENALFSIPSGEKWKRHRKYLQPGFAPAQLRLAAKISSEETDMLLEYWDNQIILQNLGEGIVVDVFQEFTCLTLDIIRPSFFFSNSGRIAFSNEFNAVKKYHQGESDEERNILQDIVSVLDQRLSTHPFVWGLIGVGKGSAKIKKQREYLNRLFDEITLAKSNRKSSGTYDLIDRLMDVDAKDTQRFTNEEIFGEVMGFFLAGHETTSNTLTFTAMEISRNHQVQIKLKKEIRLVLEQLGTVTTENISEF</sequence>
<keyword evidence="3" id="KW-1185">Reference proteome</keyword>
<feature type="transmembrane region" description="Helical" evidence="1">
    <location>
        <begin position="20"/>
        <end position="38"/>
    </location>
</feature>
<dbReference type="InterPro" id="IPR036396">
    <property type="entry name" value="Cyt_P450_sf"/>
</dbReference>
<dbReference type="Proteomes" id="UP001211907">
    <property type="component" value="Unassembled WGS sequence"/>
</dbReference>
<dbReference type="SUPFAM" id="SSF48264">
    <property type="entry name" value="Cytochrome P450"/>
    <property type="match status" value="1"/>
</dbReference>
<organism evidence="2 3">
    <name type="scientific">Physocladia obscura</name>
    <dbReference type="NCBI Taxonomy" id="109957"/>
    <lineage>
        <taxon>Eukaryota</taxon>
        <taxon>Fungi</taxon>
        <taxon>Fungi incertae sedis</taxon>
        <taxon>Chytridiomycota</taxon>
        <taxon>Chytridiomycota incertae sedis</taxon>
        <taxon>Chytridiomycetes</taxon>
        <taxon>Chytridiales</taxon>
        <taxon>Chytriomycetaceae</taxon>
        <taxon>Physocladia</taxon>
    </lineage>
</organism>
<keyword evidence="1" id="KW-1133">Transmembrane helix</keyword>
<dbReference type="PANTHER" id="PTHR24301:SF2">
    <property type="entry name" value="THROMBOXANE-A SYNTHASE"/>
    <property type="match status" value="1"/>
</dbReference>
<evidence type="ECO:0000313" key="3">
    <source>
        <dbReference type="Proteomes" id="UP001211907"/>
    </source>
</evidence>
<accession>A0AAD5SPX0</accession>
<dbReference type="GO" id="GO:0020037">
    <property type="term" value="F:heme binding"/>
    <property type="evidence" value="ECO:0007669"/>
    <property type="project" value="InterPro"/>
</dbReference>
<protein>
    <recommendedName>
        <fullName evidence="4">Cytochrome P450</fullName>
    </recommendedName>
</protein>
<dbReference type="Pfam" id="PF00067">
    <property type="entry name" value="p450"/>
    <property type="match status" value="1"/>
</dbReference>
<comment type="caution">
    <text evidence="2">The sequence shown here is derived from an EMBL/GenBank/DDBJ whole genome shotgun (WGS) entry which is preliminary data.</text>
</comment>
<dbReference type="PANTHER" id="PTHR24301">
    <property type="entry name" value="THROMBOXANE-A SYNTHASE"/>
    <property type="match status" value="1"/>
</dbReference>
<proteinExistence type="predicted"/>
<gene>
    <name evidence="2" type="ORF">HK100_007039</name>
</gene>
<evidence type="ECO:0000256" key="1">
    <source>
        <dbReference type="SAM" id="Phobius"/>
    </source>
</evidence>
<keyword evidence="1" id="KW-0472">Membrane</keyword>
<name>A0AAD5SPX0_9FUNG</name>
<dbReference type="GO" id="GO:0016705">
    <property type="term" value="F:oxidoreductase activity, acting on paired donors, with incorporation or reduction of molecular oxygen"/>
    <property type="evidence" value="ECO:0007669"/>
    <property type="project" value="InterPro"/>
</dbReference>
<feature type="non-terminal residue" evidence="2">
    <location>
        <position position="1"/>
    </location>
</feature>
<keyword evidence="1" id="KW-0812">Transmembrane</keyword>
<evidence type="ECO:0008006" key="4">
    <source>
        <dbReference type="Google" id="ProtNLM"/>
    </source>
</evidence>
<evidence type="ECO:0000313" key="2">
    <source>
        <dbReference type="EMBL" id="KAJ3092026.1"/>
    </source>
</evidence>
<dbReference type="Gene3D" id="1.10.630.10">
    <property type="entry name" value="Cytochrome P450"/>
    <property type="match status" value="1"/>
</dbReference>
<dbReference type="GO" id="GO:0004497">
    <property type="term" value="F:monooxygenase activity"/>
    <property type="evidence" value="ECO:0007669"/>
    <property type="project" value="InterPro"/>
</dbReference>